<dbReference type="AlphaFoldDB" id="A0A4D6HCD8"/>
<accession>A0A4D6HCD8</accession>
<evidence type="ECO:0000313" key="2">
    <source>
        <dbReference type="Proteomes" id="UP000296706"/>
    </source>
</evidence>
<dbReference type="Gene3D" id="3.40.50.720">
    <property type="entry name" value="NAD(P)-binding Rossmann-like Domain"/>
    <property type="match status" value="1"/>
</dbReference>
<keyword evidence="2" id="KW-1185">Reference proteome</keyword>
<dbReference type="EMBL" id="CP031310">
    <property type="protein sequence ID" value="QCC51201.1"/>
    <property type="molecule type" value="Genomic_DNA"/>
</dbReference>
<dbReference type="InterPro" id="IPR036291">
    <property type="entry name" value="NAD(P)-bd_dom_sf"/>
</dbReference>
<dbReference type="OrthoDB" id="302988at2157"/>
<dbReference type="RefSeq" id="WP_049995188.1">
    <property type="nucleotide sequence ID" value="NZ_CP031310.1"/>
</dbReference>
<reference evidence="1 2" key="1">
    <citation type="journal article" date="2019" name="Nat. Commun.">
        <title>A new type of DNA phosphorothioation-based antiviral system in archaea.</title>
        <authorList>
            <person name="Xiong L."/>
            <person name="Liu S."/>
            <person name="Chen S."/>
            <person name="Xiao Y."/>
            <person name="Zhu B."/>
            <person name="Gao Y."/>
            <person name="Zhang Y."/>
            <person name="Chen B."/>
            <person name="Luo J."/>
            <person name="Deng Z."/>
            <person name="Chen X."/>
            <person name="Wang L."/>
            <person name="Chen S."/>
        </authorList>
    </citation>
    <scope>NUCLEOTIDE SEQUENCE [LARGE SCALE GENOMIC DNA]</scope>
    <source>
        <strain evidence="1 2">CBA1105</strain>
    </source>
</reference>
<name>A0A4D6HCD8_9EURY</name>
<dbReference type="Proteomes" id="UP000296706">
    <property type="component" value="Chromosome"/>
</dbReference>
<evidence type="ECO:0000313" key="1">
    <source>
        <dbReference type="EMBL" id="QCC51201.1"/>
    </source>
</evidence>
<dbReference type="Pfam" id="PF23443">
    <property type="entry name" value="DUF7126"/>
    <property type="match status" value="1"/>
</dbReference>
<gene>
    <name evidence="1" type="ORF">DV733_08075</name>
</gene>
<dbReference type="SUPFAM" id="SSF51735">
    <property type="entry name" value="NAD(P)-binding Rossmann-fold domains"/>
    <property type="match status" value="1"/>
</dbReference>
<sequence length="105" mass="11198">MHVIVAGVDREEIGQAIESEGHDVAFVDVANRPALEEAGIHDATVFVLTEVEQATSISVAKDINPDLKVVVYASQSLPDFARGQADLVVDPDLIDAETVAEELDS</sequence>
<proteinExistence type="predicted"/>
<organism evidence="1 2">
    <name type="scientific">Halapricum salinum</name>
    <dbReference type="NCBI Taxonomy" id="1457250"/>
    <lineage>
        <taxon>Archaea</taxon>
        <taxon>Methanobacteriati</taxon>
        <taxon>Methanobacteriota</taxon>
        <taxon>Stenosarchaea group</taxon>
        <taxon>Halobacteria</taxon>
        <taxon>Halobacteriales</taxon>
        <taxon>Haloarculaceae</taxon>
        <taxon>Halapricum</taxon>
    </lineage>
</organism>
<protein>
    <submittedName>
        <fullName evidence="1">CTP synthetase</fullName>
    </submittedName>
</protein>
<dbReference type="GeneID" id="39847815"/>
<dbReference type="STRING" id="1457250.GCA_000755225_01290"/>
<dbReference type="KEGG" id="hsn:DV733_08075"/>
<dbReference type="InterPro" id="IPR055550">
    <property type="entry name" value="DUF7126"/>
</dbReference>